<dbReference type="Proteomes" id="UP001153076">
    <property type="component" value="Unassembled WGS sequence"/>
</dbReference>
<comment type="caution">
    <text evidence="2">The sequence shown here is derived from an EMBL/GenBank/DDBJ whole genome shotgun (WGS) entry which is preliminary data.</text>
</comment>
<dbReference type="EMBL" id="JAKOGI010000093">
    <property type="protein sequence ID" value="KAJ8444577.1"/>
    <property type="molecule type" value="Genomic_DNA"/>
</dbReference>
<organism evidence="2 3">
    <name type="scientific">Carnegiea gigantea</name>
    <dbReference type="NCBI Taxonomy" id="171969"/>
    <lineage>
        <taxon>Eukaryota</taxon>
        <taxon>Viridiplantae</taxon>
        <taxon>Streptophyta</taxon>
        <taxon>Embryophyta</taxon>
        <taxon>Tracheophyta</taxon>
        <taxon>Spermatophyta</taxon>
        <taxon>Magnoliopsida</taxon>
        <taxon>eudicotyledons</taxon>
        <taxon>Gunneridae</taxon>
        <taxon>Pentapetalae</taxon>
        <taxon>Caryophyllales</taxon>
        <taxon>Cactineae</taxon>
        <taxon>Cactaceae</taxon>
        <taxon>Cactoideae</taxon>
        <taxon>Echinocereeae</taxon>
        <taxon>Carnegiea</taxon>
    </lineage>
</organism>
<reference evidence="2" key="1">
    <citation type="submission" date="2022-04" db="EMBL/GenBank/DDBJ databases">
        <title>Carnegiea gigantea Genome sequencing and assembly v2.</title>
        <authorList>
            <person name="Copetti D."/>
            <person name="Sanderson M.J."/>
            <person name="Burquez A."/>
            <person name="Wojciechowski M.F."/>
        </authorList>
    </citation>
    <scope>NUCLEOTIDE SEQUENCE</scope>
    <source>
        <strain evidence="2">SGP5-SGP5p</strain>
        <tissue evidence="2">Aerial part</tissue>
    </source>
</reference>
<sequence length="363" mass="40295">MGAANSARPLPHFDYVPTTSCEPSHRKVCVLSPHYIEREREASRSNQSGRPYSGHHDRHAAAATRLSRRPIQGQTAKSATASTPFATHSRGHPMLQRPPPTTAPPKPQNTQKHCDFHEQNGHTTTECRELKKALHELADKEPAQPQPQEEEYLTEVMATIDVGYAEGMTRLAWKAQLRSTQEVLTTEQGARITVPTMVFAGKEALSFASPRNDPLVVEMKIASAIARNLEVDFLVVDVSTAYNVILEHPILHKVKATSSNFNLRLMTDATNTALPKKKKEQRKTRGLHIGLSTVLVTLIFRSLSISIQGVSHLIAWTITFTERRDNLDLLRVSTLSLGPLALVDIVEVGLEVANLLKFLGQRH</sequence>
<dbReference type="OrthoDB" id="1752268at2759"/>
<protein>
    <submittedName>
        <fullName evidence="2">Uncharacterized protein</fullName>
    </submittedName>
</protein>
<dbReference type="AlphaFoldDB" id="A0A9Q1KJV1"/>
<dbReference type="PANTHER" id="PTHR33240">
    <property type="entry name" value="OS08G0508500 PROTEIN"/>
    <property type="match status" value="1"/>
</dbReference>
<evidence type="ECO:0000313" key="3">
    <source>
        <dbReference type="Proteomes" id="UP001153076"/>
    </source>
</evidence>
<dbReference type="PANTHER" id="PTHR33240:SF17">
    <property type="entry name" value="EUKARYOTIC PEPTIDE CHAIN RELEASE FACTOR GTP-BINDING SUBUNIT-LIKE"/>
    <property type="match status" value="1"/>
</dbReference>
<gene>
    <name evidence="2" type="ORF">Cgig2_013856</name>
</gene>
<keyword evidence="3" id="KW-1185">Reference proteome</keyword>
<evidence type="ECO:0000313" key="2">
    <source>
        <dbReference type="EMBL" id="KAJ8444577.1"/>
    </source>
</evidence>
<proteinExistence type="predicted"/>
<feature type="compositionally biased region" description="Polar residues" evidence="1">
    <location>
        <begin position="72"/>
        <end position="86"/>
    </location>
</feature>
<feature type="region of interest" description="Disordered" evidence="1">
    <location>
        <begin position="1"/>
        <end position="21"/>
    </location>
</feature>
<evidence type="ECO:0000256" key="1">
    <source>
        <dbReference type="SAM" id="MobiDB-lite"/>
    </source>
</evidence>
<accession>A0A9Q1KJV1</accession>
<feature type="compositionally biased region" description="Pro residues" evidence="1">
    <location>
        <begin position="96"/>
        <end position="107"/>
    </location>
</feature>
<feature type="region of interest" description="Disordered" evidence="1">
    <location>
        <begin position="37"/>
        <end position="122"/>
    </location>
</feature>
<feature type="compositionally biased region" description="Basic and acidic residues" evidence="1">
    <location>
        <begin position="112"/>
        <end position="122"/>
    </location>
</feature>
<name>A0A9Q1KJV1_9CARY</name>